<dbReference type="InterPro" id="IPR013783">
    <property type="entry name" value="Ig-like_fold"/>
</dbReference>
<dbReference type="Gene3D" id="3.40.50.410">
    <property type="entry name" value="von Willebrand factor, type A domain"/>
    <property type="match status" value="1"/>
</dbReference>
<dbReference type="PROSITE" id="PS50847">
    <property type="entry name" value="GRAM_POS_ANCHORING"/>
    <property type="match status" value="1"/>
</dbReference>
<feature type="region of interest" description="Disordered" evidence="5">
    <location>
        <begin position="150"/>
        <end position="178"/>
    </location>
</feature>
<sequence>MRHTLPFRLSKEQHTVMRVLAVFAVLAALIANGLAVIPGPTPAQAQTQNIPVSPAKRDFANLNANPDPTFEFTVGADATVTSLDFSVSGKNWVQGYTLTVNGRSLSPQINTSGNPRQNFTITHNGLNIPVKKGDIVKLTPDFTAPKVSGSVSVTLRGTPSGTTTPPTDPDPTPNPTTVTPAAPTAVDPATASQCVEKGYINIPDTKGVDYYISDQKTSVGQHFYEGQKATVKVTAKAQSGYQIASGAKTEWSFDMSGQVKTCSDDQPPLPGDTNRKFTATGHGFTLNSDPVNPDTPNAFTAKAGEDAQLNYITVRIKTDATFLDPQHYQLTVDKIEDGVTLQKRNVNIGNGYIAMDVVPVKNGKQVDSAFLSKEAVFTFTSNLPQNKNLEVELKAYGTKATNPIDPGIISPPDGAKWVHGRVANPQIPMSCGLRIAVVADLSTSLRYADVNGFEATKTATNAFIDALADTPAELGIYNFASTAPANGAGSTAGNNPPYISMQTTAGVNQAKRVVGNWAYNSNNSATNWQAGLQQVKAGNYDVVYFITDGMPTMSSTIKSKGIGGEFVQASALNDAIDAANELKKQGTRVVPLMVDLTLGGNTGKDWVVEQDYVLKDIKRIDLQAEVPQQTGVYYRINSGIQGAREANYNDKERKGTPQSGELIMANLERAAKLAPNRALQVFERTSDGKSVTVTSDMSKWTYGARSVKLMGEDISGAGDTVRIEGYGQLAAQMKTIAQELTEKCNGEVIVKKRIVDEKGNVLKDGEPGWEFTLSANGQKVIDPGNGELVTQWRKVTSSRDEDKGTARWGIQSEKQQKLTLAEVQQQGFSLYQREGKNAVCEETRDGSTTEIPVENVGEFGFTVNMSEKDKKLSRVSCVVDNYKTPEATGKLTFKKAQYVDGEITELEGLGGATFEIYPAKDGKPDYSAGKPLWTIKPGEESIEVQTTGTFFLVETKAPKGLNLLPHPVMFEIGMDQDTKKYKISAGKSNGLIEASGTGDAMILTVSDTKSGELPKTGGNGVAWWAAGGMAIAAAGALLMYRRRA</sequence>
<feature type="domain" description="Gram-positive cocci surface proteins LPxTG" evidence="7">
    <location>
        <begin position="1013"/>
        <end position="1044"/>
    </location>
</feature>
<keyword evidence="6" id="KW-0472">Membrane</keyword>
<comment type="caution">
    <text evidence="8">The sequence shown here is derived from an EMBL/GenBank/DDBJ whole genome shotgun (WGS) entry which is preliminary data.</text>
</comment>
<dbReference type="Pfam" id="PF00746">
    <property type="entry name" value="Gram_pos_anchor"/>
    <property type="match status" value="1"/>
</dbReference>
<dbReference type="Gene3D" id="2.60.40.10">
    <property type="entry name" value="Immunoglobulins"/>
    <property type="match status" value="1"/>
</dbReference>
<organism evidence="8 9">
    <name type="scientific">Brevibacterium ravenspurgense</name>
    <dbReference type="NCBI Taxonomy" id="479117"/>
    <lineage>
        <taxon>Bacteria</taxon>
        <taxon>Bacillati</taxon>
        <taxon>Actinomycetota</taxon>
        <taxon>Actinomycetes</taxon>
        <taxon>Micrococcales</taxon>
        <taxon>Brevibacteriaceae</taxon>
        <taxon>Brevibacterium</taxon>
    </lineage>
</organism>
<evidence type="ECO:0000256" key="3">
    <source>
        <dbReference type="ARBA" id="ARBA00022729"/>
    </source>
</evidence>
<evidence type="ECO:0000256" key="4">
    <source>
        <dbReference type="ARBA" id="ARBA00023088"/>
    </source>
</evidence>
<dbReference type="AlphaFoldDB" id="A0A150H9K6"/>
<evidence type="ECO:0000256" key="5">
    <source>
        <dbReference type="SAM" id="MobiDB-lite"/>
    </source>
</evidence>
<dbReference type="GO" id="GO:0005975">
    <property type="term" value="P:carbohydrate metabolic process"/>
    <property type="evidence" value="ECO:0007669"/>
    <property type="project" value="UniProtKB-ARBA"/>
</dbReference>
<keyword evidence="1" id="KW-0134">Cell wall</keyword>
<dbReference type="PATRIC" id="fig|479117.4.peg.648"/>
<keyword evidence="4" id="KW-0572">Peptidoglycan-anchor</keyword>
<protein>
    <recommendedName>
        <fullName evidence="7">Gram-positive cocci surface proteins LPxTG domain-containing protein</fullName>
    </recommendedName>
</protein>
<keyword evidence="9" id="KW-1185">Reference proteome</keyword>
<dbReference type="RefSeq" id="WP_244878106.1">
    <property type="nucleotide sequence ID" value="NZ_LQQC01000008.1"/>
</dbReference>
<evidence type="ECO:0000256" key="2">
    <source>
        <dbReference type="ARBA" id="ARBA00022525"/>
    </source>
</evidence>
<feature type="compositionally biased region" description="Polar residues" evidence="5">
    <location>
        <begin position="150"/>
        <end position="161"/>
    </location>
</feature>
<dbReference type="NCBIfam" id="TIGR01167">
    <property type="entry name" value="LPXTG_anchor"/>
    <property type="match status" value="1"/>
</dbReference>
<evidence type="ECO:0000256" key="1">
    <source>
        <dbReference type="ARBA" id="ARBA00022512"/>
    </source>
</evidence>
<dbReference type="InterPro" id="IPR019931">
    <property type="entry name" value="LPXTG_anchor"/>
</dbReference>
<proteinExistence type="predicted"/>
<dbReference type="InterPro" id="IPR036465">
    <property type="entry name" value="vWFA_dom_sf"/>
</dbReference>
<dbReference type="SUPFAM" id="SSF53300">
    <property type="entry name" value="vWA-like"/>
    <property type="match status" value="1"/>
</dbReference>
<name>A0A150H9K6_9MICO</name>
<dbReference type="Proteomes" id="UP000243589">
    <property type="component" value="Unassembled WGS sequence"/>
</dbReference>
<gene>
    <name evidence="8" type="ORF">Bravens_00650</name>
</gene>
<evidence type="ECO:0000313" key="8">
    <source>
        <dbReference type="EMBL" id="KXZ58779.1"/>
    </source>
</evidence>
<reference evidence="8 9" key="1">
    <citation type="submission" date="2016-01" db="EMBL/GenBank/DDBJ databases">
        <title>Use of Whole Genome Sequencing to ascertain that Brevibacterium massiliense (Roux, Raoult 2009) is a later heterotypic synonym of Brevibacterium ravenspurgense (Mages 2008).</title>
        <authorList>
            <person name="Bernier A.-M."/>
            <person name="Burdz T."/>
            <person name="Huynh C."/>
            <person name="Pachecho A.L."/>
            <person name="Wiebe D."/>
            <person name="Bonner C."/>
            <person name="Bernard K."/>
        </authorList>
    </citation>
    <scope>NUCLEOTIDE SEQUENCE [LARGE SCALE GENOMIC DNA]</scope>
    <source>
        <strain evidence="8 9">CCUG56047</strain>
    </source>
</reference>
<feature type="transmembrane region" description="Helical" evidence="6">
    <location>
        <begin position="1021"/>
        <end position="1040"/>
    </location>
</feature>
<evidence type="ECO:0000259" key="7">
    <source>
        <dbReference type="PROSITE" id="PS50847"/>
    </source>
</evidence>
<keyword evidence="2" id="KW-0964">Secreted</keyword>
<accession>A0A150H9K6</accession>
<evidence type="ECO:0000256" key="6">
    <source>
        <dbReference type="SAM" id="Phobius"/>
    </source>
</evidence>
<dbReference type="InterPro" id="IPR041033">
    <property type="entry name" value="SpaA_PFL_dom_1"/>
</dbReference>
<evidence type="ECO:0000313" key="9">
    <source>
        <dbReference type="Proteomes" id="UP000243589"/>
    </source>
</evidence>
<keyword evidence="3" id="KW-0732">Signal</keyword>
<keyword evidence="6" id="KW-0812">Transmembrane</keyword>
<dbReference type="Pfam" id="PF17802">
    <property type="entry name" value="SpaA"/>
    <property type="match status" value="1"/>
</dbReference>
<dbReference type="EMBL" id="LQQC01000008">
    <property type="protein sequence ID" value="KXZ58779.1"/>
    <property type="molecule type" value="Genomic_DNA"/>
</dbReference>
<keyword evidence="6" id="KW-1133">Transmembrane helix</keyword>